<dbReference type="Gene3D" id="3.40.50.2000">
    <property type="entry name" value="Glycogen Phosphorylase B"/>
    <property type="match status" value="1"/>
</dbReference>
<evidence type="ECO:0000313" key="2">
    <source>
        <dbReference type="EMBL" id="SVE57452.1"/>
    </source>
</evidence>
<evidence type="ECO:0000259" key="1">
    <source>
        <dbReference type="Pfam" id="PF00534"/>
    </source>
</evidence>
<sequence>SKLDGGNVCGNCGWGPEVCNDEKNVARFDLVRRYTDMVVGTGSHDSSQLKMTHFKYKSLDLDQWKPGLEIPSKHCLPETDNLRILHAFSANNRDHGGKNIKGSPFIAAAIDRLKDEGYPVEYMHLTDVPSREMRYYQVQADIVVEQLIYGWWGSTGVETMAMGKPVVCYMRESWKELFFKTFPEYTDLPIVEANVQTIYKVLKKLVEDKDYRERTGRDARLFAEQHFDVK</sequence>
<dbReference type="AlphaFoldDB" id="A0A383EKL3"/>
<gene>
    <name evidence="2" type="ORF">METZ01_LOCUS510306</name>
</gene>
<dbReference type="Pfam" id="PF00534">
    <property type="entry name" value="Glycos_transf_1"/>
    <property type="match status" value="1"/>
</dbReference>
<dbReference type="SUPFAM" id="SSF53756">
    <property type="entry name" value="UDP-Glycosyltransferase/glycogen phosphorylase"/>
    <property type="match status" value="1"/>
</dbReference>
<dbReference type="GO" id="GO:0016757">
    <property type="term" value="F:glycosyltransferase activity"/>
    <property type="evidence" value="ECO:0007669"/>
    <property type="project" value="InterPro"/>
</dbReference>
<protein>
    <recommendedName>
        <fullName evidence="1">Glycosyl transferase family 1 domain-containing protein</fullName>
    </recommendedName>
</protein>
<name>A0A383EKL3_9ZZZZ</name>
<accession>A0A383EKL3</accession>
<feature type="domain" description="Glycosyl transferase family 1" evidence="1">
    <location>
        <begin position="124"/>
        <end position="220"/>
    </location>
</feature>
<feature type="non-terminal residue" evidence="2">
    <location>
        <position position="1"/>
    </location>
</feature>
<feature type="non-terminal residue" evidence="2">
    <location>
        <position position="230"/>
    </location>
</feature>
<dbReference type="InterPro" id="IPR001296">
    <property type="entry name" value="Glyco_trans_1"/>
</dbReference>
<reference evidence="2" key="1">
    <citation type="submission" date="2018-05" db="EMBL/GenBank/DDBJ databases">
        <authorList>
            <person name="Lanie J.A."/>
            <person name="Ng W.-L."/>
            <person name="Kazmierczak K.M."/>
            <person name="Andrzejewski T.M."/>
            <person name="Davidsen T.M."/>
            <person name="Wayne K.J."/>
            <person name="Tettelin H."/>
            <person name="Glass J.I."/>
            <person name="Rusch D."/>
            <person name="Podicherti R."/>
            <person name="Tsui H.-C.T."/>
            <person name="Winkler M.E."/>
        </authorList>
    </citation>
    <scope>NUCLEOTIDE SEQUENCE</scope>
</reference>
<proteinExistence type="predicted"/>
<organism evidence="2">
    <name type="scientific">marine metagenome</name>
    <dbReference type="NCBI Taxonomy" id="408172"/>
    <lineage>
        <taxon>unclassified sequences</taxon>
        <taxon>metagenomes</taxon>
        <taxon>ecological metagenomes</taxon>
    </lineage>
</organism>
<dbReference type="EMBL" id="UINC01226810">
    <property type="protein sequence ID" value="SVE57452.1"/>
    <property type="molecule type" value="Genomic_DNA"/>
</dbReference>